<protein>
    <submittedName>
        <fullName evidence="1">Uncharacterized protein</fullName>
    </submittedName>
</protein>
<organism evidence="1 2">
    <name type="scientific">Leptospira fainei serovar Hurstbridge str. BUT 6</name>
    <dbReference type="NCBI Taxonomy" id="1193011"/>
    <lineage>
        <taxon>Bacteria</taxon>
        <taxon>Pseudomonadati</taxon>
        <taxon>Spirochaetota</taxon>
        <taxon>Spirochaetia</taxon>
        <taxon>Leptospirales</taxon>
        <taxon>Leptospiraceae</taxon>
        <taxon>Leptospira</taxon>
    </lineage>
</organism>
<sequence length="49" mass="5669">MDEEIKDGASVYFIFFFINFLTLSPVSCSKDPDFIISICKSYSCYEQIN</sequence>
<dbReference type="EMBL" id="AKWZ02000011">
    <property type="protein sequence ID" value="EPG72614.1"/>
    <property type="molecule type" value="Genomic_DNA"/>
</dbReference>
<evidence type="ECO:0000313" key="2">
    <source>
        <dbReference type="Proteomes" id="UP000014540"/>
    </source>
</evidence>
<gene>
    <name evidence="1" type="ORF">LEP1GSC058_0852</name>
</gene>
<comment type="caution">
    <text evidence="1">The sequence shown here is derived from an EMBL/GenBank/DDBJ whole genome shotgun (WGS) entry which is preliminary data.</text>
</comment>
<dbReference type="AlphaFoldDB" id="S3UW93"/>
<dbReference type="Proteomes" id="UP000014540">
    <property type="component" value="Unassembled WGS sequence"/>
</dbReference>
<accession>S3UW93</accession>
<name>S3UW93_9LEPT</name>
<reference evidence="1" key="1">
    <citation type="submission" date="2013-04" db="EMBL/GenBank/DDBJ databases">
        <authorList>
            <person name="Harkins D.M."/>
            <person name="Durkin A.S."/>
            <person name="Selengut J.D."/>
            <person name="Sanka R."/>
            <person name="DePew J."/>
            <person name="Purushe J."/>
            <person name="Ahmed A."/>
            <person name="van der Linden H."/>
            <person name="Goris M.G.A."/>
            <person name="Hartskeerl R.A."/>
            <person name="Vinetz J.M."/>
            <person name="Sutton G.G."/>
            <person name="Nelson W.C."/>
            <person name="Fouts D.E."/>
        </authorList>
    </citation>
    <scope>NUCLEOTIDE SEQUENCE [LARGE SCALE GENOMIC DNA]</scope>
    <source>
        <strain evidence="1">BUT 6</strain>
    </source>
</reference>
<evidence type="ECO:0000313" key="1">
    <source>
        <dbReference type="EMBL" id="EPG72614.1"/>
    </source>
</evidence>
<keyword evidence="2" id="KW-1185">Reference proteome</keyword>
<proteinExistence type="predicted"/>